<evidence type="ECO:0000313" key="1">
    <source>
        <dbReference type="EMBL" id="KKM99892.1"/>
    </source>
</evidence>
<reference evidence="1" key="1">
    <citation type="journal article" date="2015" name="Nature">
        <title>Complex archaea that bridge the gap between prokaryotes and eukaryotes.</title>
        <authorList>
            <person name="Spang A."/>
            <person name="Saw J.H."/>
            <person name="Jorgensen S.L."/>
            <person name="Zaremba-Niedzwiedzka K."/>
            <person name="Martijn J."/>
            <person name="Lind A.E."/>
            <person name="van Eijk R."/>
            <person name="Schleper C."/>
            <person name="Guy L."/>
            <person name="Ettema T.J."/>
        </authorList>
    </citation>
    <scope>NUCLEOTIDE SEQUENCE</scope>
</reference>
<dbReference type="EMBL" id="LAZR01005445">
    <property type="protein sequence ID" value="KKM99892.1"/>
    <property type="molecule type" value="Genomic_DNA"/>
</dbReference>
<name>A0A0F9Q3D0_9ZZZZ</name>
<comment type="caution">
    <text evidence="1">The sequence shown here is derived from an EMBL/GenBank/DDBJ whole genome shotgun (WGS) entry which is preliminary data.</text>
</comment>
<protein>
    <submittedName>
        <fullName evidence="1">Uncharacterized protein</fullName>
    </submittedName>
</protein>
<sequence length="44" mass="5067">MGMMRKTFFKEVGFGLVDVVLLLGIIHTISAQPYTIFFLFLKLM</sequence>
<gene>
    <name evidence="1" type="ORF">LCGC14_1143350</name>
</gene>
<proteinExistence type="predicted"/>
<accession>A0A0F9Q3D0</accession>
<dbReference type="AlphaFoldDB" id="A0A0F9Q3D0"/>
<organism evidence="1">
    <name type="scientific">marine sediment metagenome</name>
    <dbReference type="NCBI Taxonomy" id="412755"/>
    <lineage>
        <taxon>unclassified sequences</taxon>
        <taxon>metagenomes</taxon>
        <taxon>ecological metagenomes</taxon>
    </lineage>
</organism>